<evidence type="ECO:0000259" key="2">
    <source>
        <dbReference type="PROSITE" id="PS51857"/>
    </source>
</evidence>
<dbReference type="InterPro" id="IPR012340">
    <property type="entry name" value="NA-bd_OB-fold"/>
</dbReference>
<dbReference type="PRINTS" id="PR00050">
    <property type="entry name" value="COLDSHOCK"/>
</dbReference>
<organism evidence="3">
    <name type="scientific">Odontella aurita</name>
    <dbReference type="NCBI Taxonomy" id="265563"/>
    <lineage>
        <taxon>Eukaryota</taxon>
        <taxon>Sar</taxon>
        <taxon>Stramenopiles</taxon>
        <taxon>Ochrophyta</taxon>
        <taxon>Bacillariophyta</taxon>
        <taxon>Mediophyceae</taxon>
        <taxon>Biddulphiophycidae</taxon>
        <taxon>Eupodiscales</taxon>
        <taxon>Odontellaceae</taxon>
        <taxon>Odontella</taxon>
    </lineage>
</organism>
<dbReference type="InterPro" id="IPR011129">
    <property type="entry name" value="CSD"/>
</dbReference>
<gene>
    <name evidence="3" type="ORF">OAUR00152_LOCUS11000</name>
</gene>
<name>A0A7S4IG17_9STRA</name>
<dbReference type="AlphaFoldDB" id="A0A7S4IG17"/>
<dbReference type="PANTHER" id="PTHR46565:SF21">
    <property type="match status" value="1"/>
</dbReference>
<feature type="domain" description="CSD" evidence="2">
    <location>
        <begin position="5"/>
        <end position="74"/>
    </location>
</feature>
<sequence length="279" mass="30719">MSEQKYQGTVKWFSNRKGYGFITPDDGCPITEDIFVHQSVLHSEGYRTLSESWIVEFSVGHDDDGKAKAENVTAPGGGYVTGPRRPPRRTPKKDAHDDGGDEAAEGKEGEEKASGGGRKGGRHRGPRQRGERAPPPPHWHNVLKDDVKNTLEDKGMRTSTGTIDVSRGTARIKLGTRGYSSMADSRAILAEGSFECDADGNVTFGWKRAMKFDGGDWKKIDEKGDELPHAFNLGEDTVGAVGIDETAATLWGDDTEEPRVALEENEFEMRRVVLTTKRR</sequence>
<evidence type="ECO:0000313" key="3">
    <source>
        <dbReference type="EMBL" id="CAE2228368.1"/>
    </source>
</evidence>
<dbReference type="InterPro" id="IPR002059">
    <property type="entry name" value="CSP_DNA-bd"/>
</dbReference>
<evidence type="ECO:0000256" key="1">
    <source>
        <dbReference type="SAM" id="MobiDB-lite"/>
    </source>
</evidence>
<dbReference type="SMART" id="SM00357">
    <property type="entry name" value="CSP"/>
    <property type="match status" value="1"/>
</dbReference>
<proteinExistence type="predicted"/>
<dbReference type="GO" id="GO:0003676">
    <property type="term" value="F:nucleic acid binding"/>
    <property type="evidence" value="ECO:0007669"/>
    <property type="project" value="InterPro"/>
</dbReference>
<dbReference type="Pfam" id="PF00313">
    <property type="entry name" value="CSD"/>
    <property type="match status" value="1"/>
</dbReference>
<protein>
    <recommendedName>
        <fullName evidence="2">CSD domain-containing protein</fullName>
    </recommendedName>
</protein>
<dbReference type="SUPFAM" id="SSF50249">
    <property type="entry name" value="Nucleic acid-binding proteins"/>
    <property type="match status" value="1"/>
</dbReference>
<reference evidence="3" key="1">
    <citation type="submission" date="2021-01" db="EMBL/GenBank/DDBJ databases">
        <authorList>
            <person name="Corre E."/>
            <person name="Pelletier E."/>
            <person name="Niang G."/>
            <person name="Scheremetjew M."/>
            <person name="Finn R."/>
            <person name="Kale V."/>
            <person name="Holt S."/>
            <person name="Cochrane G."/>
            <person name="Meng A."/>
            <person name="Brown T."/>
            <person name="Cohen L."/>
        </authorList>
    </citation>
    <scope>NUCLEOTIDE SEQUENCE</scope>
    <source>
        <strain evidence="3">Isolate 1302-5</strain>
    </source>
</reference>
<feature type="region of interest" description="Disordered" evidence="1">
    <location>
        <begin position="63"/>
        <end position="162"/>
    </location>
</feature>
<dbReference type="PANTHER" id="PTHR46565">
    <property type="entry name" value="COLD SHOCK DOMAIN PROTEIN 2"/>
    <property type="match status" value="1"/>
</dbReference>
<dbReference type="CDD" id="cd04458">
    <property type="entry name" value="CSP_CDS"/>
    <property type="match status" value="1"/>
</dbReference>
<feature type="compositionally biased region" description="Basic and acidic residues" evidence="1">
    <location>
        <begin position="142"/>
        <end position="156"/>
    </location>
</feature>
<dbReference type="PROSITE" id="PS51857">
    <property type="entry name" value="CSD_2"/>
    <property type="match status" value="1"/>
</dbReference>
<dbReference type="EMBL" id="HBKQ01016347">
    <property type="protein sequence ID" value="CAE2228368.1"/>
    <property type="molecule type" value="Transcribed_RNA"/>
</dbReference>
<feature type="compositionally biased region" description="Basic and acidic residues" evidence="1">
    <location>
        <begin position="92"/>
        <end position="113"/>
    </location>
</feature>
<accession>A0A7S4IG17</accession>
<dbReference type="Gene3D" id="2.40.50.140">
    <property type="entry name" value="Nucleic acid-binding proteins"/>
    <property type="match status" value="1"/>
</dbReference>